<dbReference type="SUPFAM" id="SSF46785">
    <property type="entry name" value="Winged helix' DNA-binding domain"/>
    <property type="match status" value="1"/>
</dbReference>
<evidence type="ECO:0000256" key="4">
    <source>
        <dbReference type="ARBA" id="ARBA00023125"/>
    </source>
</evidence>
<dbReference type="SUPFAM" id="SSF53383">
    <property type="entry name" value="PLP-dependent transferases"/>
    <property type="match status" value="1"/>
</dbReference>
<dbReference type="InterPro" id="IPR015424">
    <property type="entry name" value="PyrdxlP-dep_Trfase"/>
</dbReference>
<dbReference type="Gene3D" id="1.10.10.10">
    <property type="entry name" value="Winged helix-like DNA-binding domain superfamily/Winged helix DNA-binding domain"/>
    <property type="match status" value="1"/>
</dbReference>
<dbReference type="InterPro" id="IPR000524">
    <property type="entry name" value="Tscrpt_reg_HTH_GntR"/>
</dbReference>
<keyword evidence="7" id="KW-0808">Transferase</keyword>
<evidence type="ECO:0000259" key="6">
    <source>
        <dbReference type="PROSITE" id="PS50949"/>
    </source>
</evidence>
<keyword evidence="7" id="KW-0032">Aminotransferase</keyword>
<dbReference type="InterPro" id="IPR004839">
    <property type="entry name" value="Aminotransferase_I/II_large"/>
</dbReference>
<evidence type="ECO:0000256" key="3">
    <source>
        <dbReference type="ARBA" id="ARBA00023015"/>
    </source>
</evidence>
<keyword evidence="8" id="KW-1185">Reference proteome</keyword>
<dbReference type="InterPro" id="IPR051446">
    <property type="entry name" value="HTH_trans_reg/aminotransferase"/>
</dbReference>
<organism evidence="7 8">
    <name type="scientific">Nocardioides marinquilinus</name>
    <dbReference type="NCBI Taxonomy" id="1210400"/>
    <lineage>
        <taxon>Bacteria</taxon>
        <taxon>Bacillati</taxon>
        <taxon>Actinomycetota</taxon>
        <taxon>Actinomycetes</taxon>
        <taxon>Propionibacteriales</taxon>
        <taxon>Nocardioidaceae</taxon>
        <taxon>Nocardioides</taxon>
    </lineage>
</organism>
<evidence type="ECO:0000256" key="5">
    <source>
        <dbReference type="ARBA" id="ARBA00023163"/>
    </source>
</evidence>
<dbReference type="InterPro" id="IPR015421">
    <property type="entry name" value="PyrdxlP-dep_Trfase_major"/>
</dbReference>
<dbReference type="GO" id="GO:0008483">
    <property type="term" value="F:transaminase activity"/>
    <property type="evidence" value="ECO:0007669"/>
    <property type="project" value="UniProtKB-KW"/>
</dbReference>
<dbReference type="Pfam" id="PF00155">
    <property type="entry name" value="Aminotran_1_2"/>
    <property type="match status" value="1"/>
</dbReference>
<sequence>MTVDLTRLSDRTPRGIAGAVSRAIRLGELAPGERLPTVRDVAAGLGVSPATVSAAWQALRRTGLVDARGRAGTFVRAAPTPWLSPRVQRLVGDDATVADDVRLDLSRGMPDPDLLPDLGPALGRVSARAGTLAYHDEPVLPGLRDVLADGWRHPVDAVTVVDGATDGIARVLEQVVSYGDRVVLESPGFPPLFDLVEALGAEVVPVGLDGEGVRPDALRRALEARPVAVVLQPRAHNPAGVSLSAERAEALARVLGRRRDDVPWVVEDDHSGAICTAPEVSLAPWLPARVVQVRSYSKSHGPDLRLAALGGPSGLLDRIVARRMLGPAWSSRMLQSILLDLLTTPESVADVDGARDAYAARQQALAGHLGLPTPDGINLWLPVRDERAAVLHLAAAGIRVATGSAFVTADDAAPAAPAGDHVRVTAGLVPVAEAAAVAADLARAALVD</sequence>
<accession>A0ABP9P849</accession>
<proteinExistence type="inferred from homology"/>
<evidence type="ECO:0000256" key="2">
    <source>
        <dbReference type="ARBA" id="ARBA00022898"/>
    </source>
</evidence>
<keyword evidence="5" id="KW-0804">Transcription</keyword>
<evidence type="ECO:0000256" key="1">
    <source>
        <dbReference type="ARBA" id="ARBA00005384"/>
    </source>
</evidence>
<gene>
    <name evidence="7" type="ORF">GCM10023340_05260</name>
</gene>
<dbReference type="PANTHER" id="PTHR46577">
    <property type="entry name" value="HTH-TYPE TRANSCRIPTIONAL REGULATORY PROTEIN GABR"/>
    <property type="match status" value="1"/>
</dbReference>
<dbReference type="InterPro" id="IPR036390">
    <property type="entry name" value="WH_DNA-bd_sf"/>
</dbReference>
<dbReference type="Proteomes" id="UP001500221">
    <property type="component" value="Unassembled WGS sequence"/>
</dbReference>
<dbReference type="Gene3D" id="3.40.640.10">
    <property type="entry name" value="Type I PLP-dependent aspartate aminotransferase-like (Major domain)"/>
    <property type="match status" value="1"/>
</dbReference>
<protein>
    <submittedName>
        <fullName evidence="7">Aminotransferase class I/II-fold pyridoxal phosphate-dependent enzyme</fullName>
    </submittedName>
</protein>
<dbReference type="RefSeq" id="WP_345454248.1">
    <property type="nucleotide sequence ID" value="NZ_BAABKG010000001.1"/>
</dbReference>
<evidence type="ECO:0000313" key="7">
    <source>
        <dbReference type="EMBL" id="GAA5142198.1"/>
    </source>
</evidence>
<name>A0ABP9P849_9ACTN</name>
<keyword evidence="3" id="KW-0805">Transcription regulation</keyword>
<dbReference type="PROSITE" id="PS50949">
    <property type="entry name" value="HTH_GNTR"/>
    <property type="match status" value="1"/>
</dbReference>
<feature type="domain" description="HTH gntR-type" evidence="6">
    <location>
        <begin position="10"/>
        <end position="78"/>
    </location>
</feature>
<dbReference type="CDD" id="cd00609">
    <property type="entry name" value="AAT_like"/>
    <property type="match status" value="1"/>
</dbReference>
<dbReference type="PANTHER" id="PTHR46577:SF1">
    <property type="entry name" value="HTH-TYPE TRANSCRIPTIONAL REGULATORY PROTEIN GABR"/>
    <property type="match status" value="1"/>
</dbReference>
<comment type="caution">
    <text evidence="7">The sequence shown here is derived from an EMBL/GenBank/DDBJ whole genome shotgun (WGS) entry which is preliminary data.</text>
</comment>
<keyword evidence="4" id="KW-0238">DNA-binding</keyword>
<dbReference type="Pfam" id="PF00392">
    <property type="entry name" value="GntR"/>
    <property type="match status" value="1"/>
</dbReference>
<comment type="similarity">
    <text evidence="1">In the C-terminal section; belongs to the class-I pyridoxal-phosphate-dependent aminotransferase family.</text>
</comment>
<dbReference type="EMBL" id="BAABKG010000001">
    <property type="protein sequence ID" value="GAA5142198.1"/>
    <property type="molecule type" value="Genomic_DNA"/>
</dbReference>
<dbReference type="SMART" id="SM00345">
    <property type="entry name" value="HTH_GNTR"/>
    <property type="match status" value="1"/>
</dbReference>
<dbReference type="InterPro" id="IPR036388">
    <property type="entry name" value="WH-like_DNA-bd_sf"/>
</dbReference>
<dbReference type="CDD" id="cd07377">
    <property type="entry name" value="WHTH_GntR"/>
    <property type="match status" value="1"/>
</dbReference>
<reference evidence="8" key="1">
    <citation type="journal article" date="2019" name="Int. J. Syst. Evol. Microbiol.">
        <title>The Global Catalogue of Microorganisms (GCM) 10K type strain sequencing project: providing services to taxonomists for standard genome sequencing and annotation.</title>
        <authorList>
            <consortium name="The Broad Institute Genomics Platform"/>
            <consortium name="The Broad Institute Genome Sequencing Center for Infectious Disease"/>
            <person name="Wu L."/>
            <person name="Ma J."/>
        </authorList>
    </citation>
    <scope>NUCLEOTIDE SEQUENCE [LARGE SCALE GENOMIC DNA]</scope>
    <source>
        <strain evidence="8">JCM 18459</strain>
    </source>
</reference>
<keyword evidence="2" id="KW-0663">Pyridoxal phosphate</keyword>
<evidence type="ECO:0000313" key="8">
    <source>
        <dbReference type="Proteomes" id="UP001500221"/>
    </source>
</evidence>